<feature type="region of interest" description="Disordered" evidence="1">
    <location>
        <begin position="342"/>
        <end position="372"/>
    </location>
</feature>
<proteinExistence type="predicted"/>
<dbReference type="EMBL" id="CAJPDQ010000001">
    <property type="protein sequence ID" value="CAF9903710.1"/>
    <property type="molecule type" value="Genomic_DNA"/>
</dbReference>
<sequence length="372" mass="41407">MSSSTTLPSEPSTPTTPRSFQNFVHGLRLTNRRVGNVPEGGQRHSSGPLPSSLHRGLSGFLPVLPNPFGHVHPALRSSPSQNQDSGLPSPAPTTTAGRFSAMGTNPFLPRSSFFTRRAEAPTVLDYGGNVPIGMASSRFVDEDDEETEMTTMNGLQRRWPSSSRPPRRRRRQRKRPTKKKSSVPILFPAMQSQRVRAKMLHSIIFASIMVLLGISYFTLVKINANINSFQVIFVLIFILLAIALLHSLGSCFLLVRRWNARQRQRGDQESIFAPSDRAIPVILVRDEEIGISGNASDEDETEAKPEKTVTRPPPAYGLWRDSVRADPNLLHWQRVAEQAEAPEVPNVSEHIPRPPSYTPPVQHASRMDNAFF</sequence>
<protein>
    <submittedName>
        <fullName evidence="3">Uncharacterized protein</fullName>
    </submittedName>
</protein>
<feature type="transmembrane region" description="Helical" evidence="2">
    <location>
        <begin position="199"/>
        <end position="219"/>
    </location>
</feature>
<comment type="caution">
    <text evidence="3">The sequence shown here is derived from an EMBL/GenBank/DDBJ whole genome shotgun (WGS) entry which is preliminary data.</text>
</comment>
<feature type="compositionally biased region" description="Basic residues" evidence="1">
    <location>
        <begin position="165"/>
        <end position="181"/>
    </location>
</feature>
<keyword evidence="4" id="KW-1185">Reference proteome</keyword>
<name>A0A8H3I557_9LECA</name>
<feature type="region of interest" description="Disordered" evidence="1">
    <location>
        <begin position="33"/>
        <end position="54"/>
    </location>
</feature>
<dbReference type="Proteomes" id="UP000664169">
    <property type="component" value="Unassembled WGS sequence"/>
</dbReference>
<evidence type="ECO:0000313" key="4">
    <source>
        <dbReference type="Proteomes" id="UP000664169"/>
    </source>
</evidence>
<accession>A0A8H3I557</accession>
<gene>
    <name evidence="3" type="ORF">GOMPHAMPRED_000508</name>
</gene>
<feature type="compositionally biased region" description="Low complexity" evidence="1">
    <location>
        <begin position="1"/>
        <end position="17"/>
    </location>
</feature>
<evidence type="ECO:0000313" key="3">
    <source>
        <dbReference type="EMBL" id="CAF9903710.1"/>
    </source>
</evidence>
<feature type="compositionally biased region" description="Polar residues" evidence="1">
    <location>
        <begin position="77"/>
        <end position="97"/>
    </location>
</feature>
<evidence type="ECO:0000256" key="1">
    <source>
        <dbReference type="SAM" id="MobiDB-lite"/>
    </source>
</evidence>
<feature type="compositionally biased region" description="Low complexity" evidence="1">
    <location>
        <begin position="149"/>
        <end position="164"/>
    </location>
</feature>
<feature type="region of interest" description="Disordered" evidence="1">
    <location>
        <begin position="149"/>
        <end position="182"/>
    </location>
</feature>
<feature type="transmembrane region" description="Helical" evidence="2">
    <location>
        <begin position="231"/>
        <end position="255"/>
    </location>
</feature>
<dbReference type="OrthoDB" id="5417811at2759"/>
<keyword evidence="2" id="KW-1133">Transmembrane helix</keyword>
<organism evidence="3 4">
    <name type="scientific">Gomphillus americanus</name>
    <dbReference type="NCBI Taxonomy" id="1940652"/>
    <lineage>
        <taxon>Eukaryota</taxon>
        <taxon>Fungi</taxon>
        <taxon>Dikarya</taxon>
        <taxon>Ascomycota</taxon>
        <taxon>Pezizomycotina</taxon>
        <taxon>Lecanoromycetes</taxon>
        <taxon>OSLEUM clade</taxon>
        <taxon>Ostropomycetidae</taxon>
        <taxon>Ostropales</taxon>
        <taxon>Graphidaceae</taxon>
        <taxon>Gomphilloideae</taxon>
        <taxon>Gomphillus</taxon>
    </lineage>
</organism>
<keyword evidence="2" id="KW-0812">Transmembrane</keyword>
<reference evidence="3" key="1">
    <citation type="submission" date="2021-03" db="EMBL/GenBank/DDBJ databases">
        <authorList>
            <person name="Tagirdzhanova G."/>
        </authorList>
    </citation>
    <scope>NUCLEOTIDE SEQUENCE</scope>
</reference>
<feature type="region of interest" description="Disordered" evidence="1">
    <location>
        <begin position="71"/>
        <end position="106"/>
    </location>
</feature>
<evidence type="ECO:0000256" key="2">
    <source>
        <dbReference type="SAM" id="Phobius"/>
    </source>
</evidence>
<dbReference type="AlphaFoldDB" id="A0A8H3I557"/>
<keyword evidence="2" id="KW-0472">Membrane</keyword>
<feature type="region of interest" description="Disordered" evidence="1">
    <location>
        <begin position="1"/>
        <end position="21"/>
    </location>
</feature>